<dbReference type="GeneID" id="78453262"/>
<dbReference type="KEGG" id="ful:C4N20_00460"/>
<dbReference type="AlphaFoldDB" id="A0AAX2JC17"/>
<keyword evidence="6 8" id="KW-0472">Membrane</keyword>
<feature type="transmembrane region" description="Helical" evidence="8">
    <location>
        <begin position="77"/>
        <end position="101"/>
    </location>
</feature>
<keyword evidence="3" id="KW-0997">Cell inner membrane</keyword>
<dbReference type="EMBL" id="LS483487">
    <property type="protein sequence ID" value="SQJ06257.1"/>
    <property type="molecule type" value="Genomic_DNA"/>
</dbReference>
<evidence type="ECO:0000256" key="7">
    <source>
        <dbReference type="ARBA" id="ARBA00034125"/>
    </source>
</evidence>
<proteinExistence type="inferred from homology"/>
<comment type="similarity">
    <text evidence="7">Belongs to the ThrE exporter (TC 2.A.79) family.</text>
</comment>
<dbReference type="InterPro" id="IPR050539">
    <property type="entry name" value="ThrE_Dicarb/AminoAcid_Exp"/>
</dbReference>
<dbReference type="RefSeq" id="WP_005982028.1">
    <property type="nucleotide sequence ID" value="NZ_CABKNW010000005.1"/>
</dbReference>
<dbReference type="PANTHER" id="PTHR34390">
    <property type="entry name" value="UPF0442 PROTEIN YJJB-RELATED"/>
    <property type="match status" value="1"/>
</dbReference>
<evidence type="ECO:0000256" key="3">
    <source>
        <dbReference type="ARBA" id="ARBA00022519"/>
    </source>
</evidence>
<keyword evidence="5 8" id="KW-1133">Transmembrane helix</keyword>
<feature type="transmembrane region" description="Helical" evidence="8">
    <location>
        <begin position="113"/>
        <end position="137"/>
    </location>
</feature>
<evidence type="ECO:0000256" key="1">
    <source>
        <dbReference type="ARBA" id="ARBA00004651"/>
    </source>
</evidence>
<dbReference type="GO" id="GO:0005886">
    <property type="term" value="C:plasma membrane"/>
    <property type="evidence" value="ECO:0007669"/>
    <property type="project" value="UniProtKB-SubCell"/>
</dbReference>
<evidence type="ECO:0000313" key="11">
    <source>
        <dbReference type="Proteomes" id="UP000249008"/>
    </source>
</evidence>
<comment type="subcellular location">
    <subcellularLocation>
        <location evidence="1">Cell membrane</location>
        <topology evidence="1">Multi-pass membrane protein</topology>
    </subcellularLocation>
</comment>
<dbReference type="PANTHER" id="PTHR34390:SF1">
    <property type="entry name" value="SUCCINATE TRANSPORTER SUBUNIT YJJB-RELATED"/>
    <property type="match status" value="1"/>
</dbReference>
<evidence type="ECO:0000256" key="2">
    <source>
        <dbReference type="ARBA" id="ARBA00022475"/>
    </source>
</evidence>
<feature type="domain" description="Threonine/Serine exporter ThrE" evidence="9">
    <location>
        <begin position="4"/>
        <end position="132"/>
    </location>
</feature>
<evidence type="ECO:0000256" key="4">
    <source>
        <dbReference type="ARBA" id="ARBA00022692"/>
    </source>
</evidence>
<protein>
    <submittedName>
        <fullName evidence="10">Uncharacterized conserved protein</fullName>
    </submittedName>
</protein>
<dbReference type="InterPro" id="IPR024528">
    <property type="entry name" value="ThrE_2"/>
</dbReference>
<feature type="transmembrane region" description="Helical" evidence="8">
    <location>
        <begin position="48"/>
        <end position="65"/>
    </location>
</feature>
<dbReference type="GO" id="GO:0015744">
    <property type="term" value="P:succinate transport"/>
    <property type="evidence" value="ECO:0007669"/>
    <property type="project" value="TreeGrafter"/>
</dbReference>
<keyword evidence="2" id="KW-1003">Cell membrane</keyword>
<dbReference type="Pfam" id="PF12821">
    <property type="entry name" value="ThrE_2"/>
    <property type="match status" value="1"/>
</dbReference>
<evidence type="ECO:0000256" key="6">
    <source>
        <dbReference type="ARBA" id="ARBA00023136"/>
    </source>
</evidence>
<evidence type="ECO:0000256" key="8">
    <source>
        <dbReference type="SAM" id="Phobius"/>
    </source>
</evidence>
<evidence type="ECO:0000313" key="10">
    <source>
        <dbReference type="EMBL" id="SQJ06257.1"/>
    </source>
</evidence>
<evidence type="ECO:0000256" key="5">
    <source>
        <dbReference type="ARBA" id="ARBA00022989"/>
    </source>
</evidence>
<gene>
    <name evidence="10" type="ORF">NCTC12112_01961</name>
</gene>
<keyword evidence="4 8" id="KW-0812">Transmembrane</keyword>
<accession>A0AAX2JC17</accession>
<reference evidence="10 11" key="1">
    <citation type="submission" date="2018-06" db="EMBL/GenBank/DDBJ databases">
        <authorList>
            <consortium name="Pathogen Informatics"/>
            <person name="Doyle S."/>
        </authorList>
    </citation>
    <scope>NUCLEOTIDE SEQUENCE [LARGE SCALE GENOMIC DNA]</scope>
    <source>
        <strain evidence="10 11">NCTC12112</strain>
    </source>
</reference>
<feature type="transmembrane region" description="Helical" evidence="8">
    <location>
        <begin position="26"/>
        <end position="42"/>
    </location>
</feature>
<sequence length="144" mass="15562">MIIQIAAAITATLGFGILFGLNRRKLFFAGISGGIGWFFYLISLKANLSEAIAFLAASLSMTIYSEVMARKLKSPAITFLIGGFIPLVPGSGVYYTMYGLIKNDMQMTVQKGIQTFIVAGAIAVGILLGSTICQIYFSKKKRTQ</sequence>
<evidence type="ECO:0000259" key="9">
    <source>
        <dbReference type="Pfam" id="PF12821"/>
    </source>
</evidence>
<dbReference type="Proteomes" id="UP000249008">
    <property type="component" value="Chromosome 1"/>
</dbReference>
<organism evidence="10 11">
    <name type="scientific">Fusobacterium ulcerans</name>
    <dbReference type="NCBI Taxonomy" id="861"/>
    <lineage>
        <taxon>Bacteria</taxon>
        <taxon>Fusobacteriati</taxon>
        <taxon>Fusobacteriota</taxon>
        <taxon>Fusobacteriia</taxon>
        <taxon>Fusobacteriales</taxon>
        <taxon>Fusobacteriaceae</taxon>
        <taxon>Fusobacterium</taxon>
    </lineage>
</organism>
<name>A0AAX2JC17_9FUSO</name>